<feature type="compositionally biased region" description="Low complexity" evidence="1">
    <location>
        <begin position="277"/>
        <end position="322"/>
    </location>
</feature>
<feature type="region of interest" description="Disordered" evidence="1">
    <location>
        <begin position="385"/>
        <end position="446"/>
    </location>
</feature>
<dbReference type="EMBL" id="NHMM01000003">
    <property type="protein sequence ID" value="OUT22674.1"/>
    <property type="molecule type" value="Genomic_DNA"/>
</dbReference>
<accession>A0A1Z8JPZ9</accession>
<proteinExistence type="predicted"/>
<sequence>MYSSTIPKHVHSEFRVDSPTLAEFGNRSGGVASTINNSVLNNGQPAIPNAGTPYSNLMNLNSQYASNSNIFQTDQLGKTIDEESFKFTPRCLTPLNFDINQSSQQMGNLLNATASDNLGLVNESMYGSMFVTQKKDPIQRGLDYDAGLQMLGSNQQEQPELQQQEGYKEPLTGFRKNIHYTTLSSPMDSNSSLSPYQRNSLLSTEDYINAQQTIDTNQSDITYSNSGSDIYNNNATSTIGELALPMPLLPSQTFDFRFRDNNEDNINYANNIINNSNEGNHYSNDNNNNDTNSDNNNENNNDNNNNNNDSNESSNNNNNINNGQYPDGNDEGAYYDGEYTKSPIVGNKRSKSVAVSLSPNTVGEEDNCLNRNPRKRRNTVVVPPSTRVMRKRTKKAAEEEELHGASGEEEGSVGFHDNHHHHSHSHHSDKQFKCTQCSSSLLGKPD</sequence>
<dbReference type="VEuPathDB" id="FungiDB:C5L36_0D04370"/>
<feature type="compositionally biased region" description="Polar residues" evidence="1">
    <location>
        <begin position="433"/>
        <end position="446"/>
    </location>
</feature>
<evidence type="ECO:0000313" key="3">
    <source>
        <dbReference type="Proteomes" id="UP000195871"/>
    </source>
</evidence>
<reference evidence="2 3" key="1">
    <citation type="submission" date="2017-05" db="EMBL/GenBank/DDBJ databases">
        <title>The Genome Sequence of Candida krusei Ckrusei653.</title>
        <authorList>
            <person name="Cuomo C."/>
            <person name="Forche A."/>
            <person name="Young S."/>
            <person name="Abouelleil A."/>
            <person name="Cao P."/>
            <person name="Chapman S."/>
            <person name="Cusick C."/>
            <person name="Shea T."/>
            <person name="Nusbaum C."/>
            <person name="Birren B."/>
        </authorList>
    </citation>
    <scope>NUCLEOTIDE SEQUENCE [LARGE SCALE GENOMIC DNA]</scope>
    <source>
        <strain evidence="2 3">Ckrusei653</strain>
    </source>
</reference>
<name>A0A1Z8JPZ9_PICKU</name>
<feature type="region of interest" description="Disordered" evidence="1">
    <location>
        <begin position="277"/>
        <end position="344"/>
    </location>
</feature>
<organism evidence="2 3">
    <name type="scientific">Pichia kudriavzevii</name>
    <name type="common">Yeast</name>
    <name type="synonym">Issatchenkia orientalis</name>
    <dbReference type="NCBI Taxonomy" id="4909"/>
    <lineage>
        <taxon>Eukaryota</taxon>
        <taxon>Fungi</taxon>
        <taxon>Dikarya</taxon>
        <taxon>Ascomycota</taxon>
        <taxon>Saccharomycotina</taxon>
        <taxon>Pichiomycetes</taxon>
        <taxon>Pichiales</taxon>
        <taxon>Pichiaceae</taxon>
        <taxon>Pichia</taxon>
    </lineage>
</organism>
<evidence type="ECO:0000256" key="1">
    <source>
        <dbReference type="SAM" id="MobiDB-lite"/>
    </source>
</evidence>
<dbReference type="Proteomes" id="UP000195871">
    <property type="component" value="Unassembled WGS sequence"/>
</dbReference>
<protein>
    <submittedName>
        <fullName evidence="2">Uncharacterized protein</fullName>
    </submittedName>
</protein>
<comment type="caution">
    <text evidence="2">The sequence shown here is derived from an EMBL/GenBank/DDBJ whole genome shotgun (WGS) entry which is preliminary data.</text>
</comment>
<evidence type="ECO:0000313" key="2">
    <source>
        <dbReference type="EMBL" id="OUT22674.1"/>
    </source>
</evidence>
<gene>
    <name evidence="2" type="ORF">CAS74_002419</name>
</gene>
<dbReference type="AlphaFoldDB" id="A0A1Z8JPZ9"/>